<evidence type="ECO:0000313" key="7">
    <source>
        <dbReference type="RefSeq" id="XP_015588890.1"/>
    </source>
</evidence>
<keyword evidence="2" id="KW-0788">Thiol protease</keyword>
<feature type="region of interest" description="Disordered" evidence="3">
    <location>
        <begin position="286"/>
        <end position="467"/>
    </location>
</feature>
<evidence type="ECO:0000256" key="1">
    <source>
        <dbReference type="ARBA" id="ARBA00000707"/>
    </source>
</evidence>
<feature type="compositionally biased region" description="Polar residues" evidence="3">
    <location>
        <begin position="287"/>
        <end position="304"/>
    </location>
</feature>
<feature type="compositionally biased region" description="Polar residues" evidence="3">
    <location>
        <begin position="371"/>
        <end position="386"/>
    </location>
</feature>
<feature type="region of interest" description="Disordered" evidence="3">
    <location>
        <begin position="162"/>
        <end position="255"/>
    </location>
</feature>
<feature type="compositionally biased region" description="Polar residues" evidence="3">
    <location>
        <begin position="393"/>
        <end position="416"/>
    </location>
</feature>
<evidence type="ECO:0000256" key="3">
    <source>
        <dbReference type="SAM" id="MobiDB-lite"/>
    </source>
</evidence>
<dbReference type="GO" id="GO:0004843">
    <property type="term" value="F:cysteine-type deubiquitinase activity"/>
    <property type="evidence" value="ECO:0007669"/>
    <property type="project" value="UniProtKB-UniRule"/>
</dbReference>
<comment type="similarity">
    <text evidence="2">Belongs to the peptidase C19 family.</text>
</comment>
<feature type="compositionally biased region" description="Low complexity" evidence="3">
    <location>
        <begin position="108"/>
        <end position="125"/>
    </location>
</feature>
<dbReference type="GeneID" id="107264782"/>
<evidence type="ECO:0000313" key="8">
    <source>
        <dbReference type="RefSeq" id="XP_015588891.1"/>
    </source>
</evidence>
<dbReference type="GO" id="GO:0006508">
    <property type="term" value="P:proteolysis"/>
    <property type="evidence" value="ECO:0007669"/>
    <property type="project" value="UniProtKB-KW"/>
</dbReference>
<protein>
    <recommendedName>
        <fullName evidence="2">Ubiquitin carboxyl-terminal hydrolase</fullName>
        <ecNumber evidence="2">3.4.19.12</ecNumber>
    </recommendedName>
</protein>
<organism evidence="5 8">
    <name type="scientific">Cephus cinctus</name>
    <name type="common">Wheat stem sawfly</name>
    <dbReference type="NCBI Taxonomy" id="211228"/>
    <lineage>
        <taxon>Eukaryota</taxon>
        <taxon>Metazoa</taxon>
        <taxon>Ecdysozoa</taxon>
        <taxon>Arthropoda</taxon>
        <taxon>Hexapoda</taxon>
        <taxon>Insecta</taxon>
        <taxon>Pterygota</taxon>
        <taxon>Neoptera</taxon>
        <taxon>Endopterygota</taxon>
        <taxon>Hymenoptera</taxon>
        <taxon>Cephoidea</taxon>
        <taxon>Cephidae</taxon>
        <taxon>Cephus</taxon>
    </lineage>
</organism>
<feature type="domain" description="USP" evidence="4">
    <location>
        <begin position="473"/>
        <end position="806"/>
    </location>
</feature>
<name>A0AAJ7BLD7_CEPCN</name>
<proteinExistence type="inferred from homology"/>
<feature type="compositionally biased region" description="Basic and acidic residues" evidence="3">
    <location>
        <begin position="183"/>
        <end position="193"/>
    </location>
</feature>
<dbReference type="InterPro" id="IPR028889">
    <property type="entry name" value="USP"/>
</dbReference>
<dbReference type="PANTHER" id="PTHR21646:SF23">
    <property type="entry name" value="UBIQUITIN CARBOXYL-TERMINAL HYDROLASE USP2"/>
    <property type="match status" value="1"/>
</dbReference>
<dbReference type="InterPro" id="IPR050185">
    <property type="entry name" value="Ub_carboxyl-term_hydrolase"/>
</dbReference>
<feature type="region of interest" description="Disordered" evidence="3">
    <location>
        <begin position="88"/>
        <end position="138"/>
    </location>
</feature>
<dbReference type="RefSeq" id="XP_015588889.1">
    <property type="nucleotide sequence ID" value="XM_015733403.2"/>
</dbReference>
<accession>A0AAJ7BLD7</accession>
<dbReference type="PROSITE" id="PS50235">
    <property type="entry name" value="USP_3"/>
    <property type="match status" value="1"/>
</dbReference>
<dbReference type="RefSeq" id="XP_015588891.1">
    <property type="nucleotide sequence ID" value="XM_015733405.2"/>
</dbReference>
<dbReference type="PROSITE" id="PS00972">
    <property type="entry name" value="USP_1"/>
    <property type="match status" value="1"/>
</dbReference>
<dbReference type="InterPro" id="IPR001394">
    <property type="entry name" value="Peptidase_C19_UCH"/>
</dbReference>
<feature type="compositionally biased region" description="Pro residues" evidence="3">
    <location>
        <begin position="359"/>
        <end position="369"/>
    </location>
</feature>
<dbReference type="FunFam" id="3.90.70.10:FF:000083">
    <property type="entry name" value="Uncharacterized protein, isoform B"/>
    <property type="match status" value="1"/>
</dbReference>
<dbReference type="CDD" id="cd02674">
    <property type="entry name" value="Peptidase_C19R"/>
    <property type="match status" value="1"/>
</dbReference>
<dbReference type="KEGG" id="ccin:107264782"/>
<feature type="compositionally biased region" description="Polar residues" evidence="3">
    <location>
        <begin position="222"/>
        <end position="231"/>
    </location>
</feature>
<feature type="compositionally biased region" description="Polar residues" evidence="3">
    <location>
        <begin position="194"/>
        <end position="212"/>
    </location>
</feature>
<dbReference type="InterPro" id="IPR038765">
    <property type="entry name" value="Papain-like_cys_pep_sf"/>
</dbReference>
<feature type="compositionally biased region" description="Low complexity" evidence="3">
    <location>
        <begin position="305"/>
        <end position="315"/>
    </location>
</feature>
<keyword evidence="2" id="KW-0833">Ubl conjugation pathway</keyword>
<evidence type="ECO:0000313" key="5">
    <source>
        <dbReference type="Proteomes" id="UP000694920"/>
    </source>
</evidence>
<dbReference type="PANTHER" id="PTHR21646">
    <property type="entry name" value="UBIQUITIN CARBOXYL-TERMINAL HYDROLASE"/>
    <property type="match status" value="1"/>
</dbReference>
<dbReference type="SUPFAM" id="SSF54001">
    <property type="entry name" value="Cysteine proteinases"/>
    <property type="match status" value="1"/>
</dbReference>
<dbReference type="EC" id="3.4.19.12" evidence="2"/>
<dbReference type="PROSITE" id="PS00973">
    <property type="entry name" value="USP_2"/>
    <property type="match status" value="1"/>
</dbReference>
<evidence type="ECO:0000313" key="6">
    <source>
        <dbReference type="RefSeq" id="XP_015588889.1"/>
    </source>
</evidence>
<feature type="compositionally biased region" description="Low complexity" evidence="3">
    <location>
        <begin position="31"/>
        <end position="55"/>
    </location>
</feature>
<feature type="compositionally biased region" description="Low complexity" evidence="3">
    <location>
        <begin position="64"/>
        <end position="73"/>
    </location>
</feature>
<dbReference type="Gene3D" id="3.90.70.10">
    <property type="entry name" value="Cysteine proteinases"/>
    <property type="match status" value="1"/>
</dbReference>
<sequence length="812" mass="88427">MSFHRGGHAGAVAVSYSSSPMAPLSPSRRYSSGSTSTTTSGIGSSTSKFSTYRSSGTSILDRPSSYYSTSTAGSTYRSNYLSEYRRSFCSPGRSVSSSAYSDTGSGGSVSSVRFPTTSSGGSSSSSRDRSETRESLSSLTTSAADIIAKYSPANYVPNIHPSSHSSSSFSSSIFGGNAADAKSGTRDRDRDTLNLDQRSTNSSAGTLGQSSRVTRRPPLGTLITSHAQNDSALAPSEVTDSDQRNNNGHELSVSNTVNNNKINVIGTIKHFENLPDKTPDIPEQVPANATVNPNPKCTSPLFSTNNPRNKLTNNNARDTENKMVQLALNGPGRREEDISRSQGETTIAEDSEAREDAPSPSPSPPPVPSPTFTSLELASEHSTGFNTGIPVVQNGSSGRPSGTQGSDPPSSVPSTSRRNEFFPGNSDDSSSSSSATPHQSVYRGISEQIEGSPTGRPPRNRLQGNRDERCGLNGLRNIGNTCFMNSVVQCLSNTRPLLEYLLNDQYLTDINTTTSSMKGALIKAFSRVIQELWEGGSDHVVNTTALKSQIQRFAPRFMGYSQQDAQEFLRYLLEGLHEDVNRVTVKPQPIHTDIPDHYTDSQKAAESWKRYLRSEDSTIVDVFVGQLRSSLHCTSCGHESVTLDPFWDLSLPIPSRSGTVKLNQCLEHFTREEVLDGDEKPTCSKCQMRRKCTKSFSIQKFPKILVIHLKRFSPMERFRGKLNVLVDFPLTGLDLSAFAAPRVQGCTYNLYGVANHSGTTYSGHYTAYCKHPYSGEWHEYNDNRVSPVPARSVVSSEAYVLFYEQQPHSSHL</sequence>
<feature type="compositionally biased region" description="Low complexity" evidence="3">
    <location>
        <begin position="162"/>
        <end position="177"/>
    </location>
</feature>
<evidence type="ECO:0000256" key="2">
    <source>
        <dbReference type="RuleBase" id="RU366025"/>
    </source>
</evidence>
<dbReference type="RefSeq" id="XP_015588890.1">
    <property type="nucleotide sequence ID" value="XM_015733404.2"/>
</dbReference>
<reference evidence="6 7" key="1">
    <citation type="submission" date="2025-04" db="UniProtKB">
        <authorList>
            <consortium name="RefSeq"/>
        </authorList>
    </citation>
    <scope>IDENTIFICATION</scope>
</reference>
<dbReference type="Pfam" id="PF00443">
    <property type="entry name" value="UCH"/>
    <property type="match status" value="1"/>
</dbReference>
<dbReference type="AlphaFoldDB" id="A0AAJ7BLD7"/>
<keyword evidence="5" id="KW-1185">Reference proteome</keyword>
<dbReference type="Proteomes" id="UP000694920">
    <property type="component" value="Unplaced"/>
</dbReference>
<keyword evidence="2 6" id="KW-0378">Hydrolase</keyword>
<dbReference type="InterPro" id="IPR018200">
    <property type="entry name" value="USP_CS"/>
</dbReference>
<gene>
    <name evidence="6 7 8" type="primary">LOC107264782</name>
</gene>
<dbReference type="GO" id="GO:0016579">
    <property type="term" value="P:protein deubiquitination"/>
    <property type="evidence" value="ECO:0007669"/>
    <property type="project" value="InterPro"/>
</dbReference>
<feature type="compositionally biased region" description="Polar residues" evidence="3">
    <location>
        <begin position="93"/>
        <end position="103"/>
    </location>
</feature>
<feature type="compositionally biased region" description="Polar residues" evidence="3">
    <location>
        <begin position="244"/>
        <end position="255"/>
    </location>
</feature>
<evidence type="ECO:0000259" key="4">
    <source>
        <dbReference type="PROSITE" id="PS50235"/>
    </source>
</evidence>
<feature type="region of interest" description="Disordered" evidence="3">
    <location>
        <begin position="17"/>
        <end position="73"/>
    </location>
</feature>
<keyword evidence="2" id="KW-0645">Protease</keyword>
<comment type="catalytic activity">
    <reaction evidence="1 2">
        <text>Thiol-dependent hydrolysis of ester, thioester, amide, peptide and isopeptide bonds formed by the C-terminal Gly of ubiquitin (a 76-residue protein attached to proteins as an intracellular targeting signal).</text>
        <dbReference type="EC" id="3.4.19.12"/>
    </reaction>
</comment>